<feature type="chain" id="PRO_5022815320" description="Porin" evidence="3">
    <location>
        <begin position="20"/>
        <end position="486"/>
    </location>
</feature>
<evidence type="ECO:0000313" key="4">
    <source>
        <dbReference type="EMBL" id="TZF90373.1"/>
    </source>
</evidence>
<feature type="compositionally biased region" description="Low complexity" evidence="2">
    <location>
        <begin position="74"/>
        <end position="83"/>
    </location>
</feature>
<feature type="region of interest" description="Disordered" evidence="2">
    <location>
        <begin position="74"/>
        <end position="131"/>
    </location>
</feature>
<dbReference type="InterPro" id="IPR023614">
    <property type="entry name" value="Porin_dom_sf"/>
</dbReference>
<dbReference type="RefSeq" id="WP_149352363.1">
    <property type="nucleotide sequence ID" value="NZ_VTRV01000041.1"/>
</dbReference>
<dbReference type="OrthoDB" id="9788733at2"/>
<dbReference type="Proteomes" id="UP000323164">
    <property type="component" value="Unassembled WGS sequence"/>
</dbReference>
<accession>A0A5D8Z8G0</accession>
<keyword evidence="5" id="KW-1185">Reference proteome</keyword>
<gene>
    <name evidence="4" type="ORF">FW784_05565</name>
</gene>
<protein>
    <recommendedName>
        <fullName evidence="6">Porin</fullName>
    </recommendedName>
</protein>
<dbReference type="EMBL" id="VTRV01000041">
    <property type="protein sequence ID" value="TZF90373.1"/>
    <property type="molecule type" value="Genomic_DNA"/>
</dbReference>
<dbReference type="SUPFAM" id="SSF56935">
    <property type="entry name" value="Porins"/>
    <property type="match status" value="1"/>
</dbReference>
<sequence length="486" mass="51229">MKKTLLALGLSLALGSAHAADGVSQAQFKALEARMAQLEADAKAAHREAAEAKAQAAAAQAELARMRGVASAPAANAGADATPATPPTTPADDLAASEDLAAPETPTDATAAPAAPQAENNDALASGSDTSGSNANAFNPAISIILNGSYSHHSLDPATYVRAGFPGGSTSPQGFSLGESEMSLAANIDEKFYGQLTLTAHSEDGQDKIGVEEAFVDTTALPAGWNVRMGRFYSNIGYLNSHHAHTDNFFDRPLPYQAFLGDQYGDDGVQVRWVAPTSFFLELGGEAFRGESYPAAGAAHGGIGTKTLFAHVGGDVGSESEWLAGVSMLRSSAIAGEDGFTGNGTLYIADGTWKWAPQGNFKDGGVTLRSEYFVDRRDGSFVDVANPAASVDWTGMRRGIYGEAVYRLNRTWDVGYRFDRLWAANNGPLASGTDPMRHTVEATWRNSEFSLFRLQLSHDKPNAADTDNAVTVQYQTSLGAHGAHKF</sequence>
<name>A0A5D8Z8G0_9GAMM</name>
<dbReference type="Gene3D" id="2.40.160.10">
    <property type="entry name" value="Porin"/>
    <property type="match status" value="1"/>
</dbReference>
<comment type="caution">
    <text evidence="4">The sequence shown here is derived from an EMBL/GenBank/DDBJ whole genome shotgun (WGS) entry which is preliminary data.</text>
</comment>
<evidence type="ECO:0000256" key="1">
    <source>
        <dbReference type="SAM" id="Coils"/>
    </source>
</evidence>
<keyword evidence="1" id="KW-0175">Coiled coil</keyword>
<evidence type="ECO:0000256" key="3">
    <source>
        <dbReference type="SAM" id="SignalP"/>
    </source>
</evidence>
<keyword evidence="3" id="KW-0732">Signal</keyword>
<organism evidence="4 5">
    <name type="scientific">Cognatilysobacter lacus</name>
    <dbReference type="NCBI Taxonomy" id="1643323"/>
    <lineage>
        <taxon>Bacteria</taxon>
        <taxon>Pseudomonadati</taxon>
        <taxon>Pseudomonadota</taxon>
        <taxon>Gammaproteobacteria</taxon>
        <taxon>Lysobacterales</taxon>
        <taxon>Lysobacteraceae</taxon>
        <taxon>Cognatilysobacter</taxon>
    </lineage>
</organism>
<evidence type="ECO:0008006" key="6">
    <source>
        <dbReference type="Google" id="ProtNLM"/>
    </source>
</evidence>
<dbReference type="AlphaFoldDB" id="A0A5D8Z8G0"/>
<feature type="compositionally biased region" description="Low complexity" evidence="2">
    <location>
        <begin position="90"/>
        <end position="123"/>
    </location>
</feature>
<feature type="coiled-coil region" evidence="1">
    <location>
        <begin position="28"/>
        <end position="69"/>
    </location>
</feature>
<feature type="signal peptide" evidence="3">
    <location>
        <begin position="1"/>
        <end position="19"/>
    </location>
</feature>
<reference evidence="4 5" key="1">
    <citation type="submission" date="2019-08" db="EMBL/GenBank/DDBJ databases">
        <title>Draft genome sequence of Lysobacter sp. UKS-15.</title>
        <authorList>
            <person name="Im W.-T."/>
        </authorList>
    </citation>
    <scope>NUCLEOTIDE SEQUENCE [LARGE SCALE GENOMIC DNA]</scope>
    <source>
        <strain evidence="4 5">UKS-15</strain>
    </source>
</reference>
<evidence type="ECO:0000256" key="2">
    <source>
        <dbReference type="SAM" id="MobiDB-lite"/>
    </source>
</evidence>
<proteinExistence type="predicted"/>
<evidence type="ECO:0000313" key="5">
    <source>
        <dbReference type="Proteomes" id="UP000323164"/>
    </source>
</evidence>